<comment type="caution">
    <text evidence="3">The sequence shown here is derived from an EMBL/GenBank/DDBJ whole genome shotgun (WGS) entry which is preliminary data.</text>
</comment>
<evidence type="ECO:0000313" key="4">
    <source>
        <dbReference type="Proteomes" id="UP000612893"/>
    </source>
</evidence>
<dbReference type="Proteomes" id="UP000612893">
    <property type="component" value="Unassembled WGS sequence"/>
</dbReference>
<dbReference type="PROSITE" id="PS51819">
    <property type="entry name" value="VOC"/>
    <property type="match status" value="1"/>
</dbReference>
<organism evidence="3 4">
    <name type="scientific">Candidatus Nephthysia bennettiae</name>
    <dbReference type="NCBI Taxonomy" id="3127016"/>
    <lineage>
        <taxon>Bacteria</taxon>
        <taxon>Bacillati</taxon>
        <taxon>Candidatus Dormiibacterota</taxon>
        <taxon>Candidatus Dormibacteria</taxon>
        <taxon>Candidatus Dormibacterales</taxon>
        <taxon>Candidatus Dormibacteraceae</taxon>
        <taxon>Candidatus Nephthysia</taxon>
    </lineage>
</organism>
<dbReference type="InterPro" id="IPR037523">
    <property type="entry name" value="VOC_core"/>
</dbReference>
<protein>
    <submittedName>
        <fullName evidence="3">VOC family protein</fullName>
    </submittedName>
</protein>
<evidence type="ECO:0000259" key="2">
    <source>
        <dbReference type="PROSITE" id="PS51819"/>
    </source>
</evidence>
<dbReference type="Pfam" id="PF00903">
    <property type="entry name" value="Glyoxalase"/>
    <property type="match status" value="1"/>
</dbReference>
<dbReference type="InterPro" id="IPR029068">
    <property type="entry name" value="Glyas_Bleomycin-R_OHBP_Dase"/>
</dbReference>
<dbReference type="AlphaFoldDB" id="A0A934NBU9"/>
<keyword evidence="4" id="KW-1185">Reference proteome</keyword>
<evidence type="ECO:0000313" key="3">
    <source>
        <dbReference type="EMBL" id="MBJ7596692.1"/>
    </source>
</evidence>
<name>A0A934NBU9_9BACT</name>
<accession>A0A934NBU9</accession>
<dbReference type="SUPFAM" id="SSF54593">
    <property type="entry name" value="Glyoxalase/Bleomycin resistance protein/Dihydroxybiphenyl dioxygenase"/>
    <property type="match status" value="1"/>
</dbReference>
<dbReference type="CDD" id="cd07247">
    <property type="entry name" value="SgaA_N_like"/>
    <property type="match status" value="1"/>
</dbReference>
<gene>
    <name evidence="3" type="ORF">JF922_01200</name>
</gene>
<feature type="region of interest" description="Disordered" evidence="1">
    <location>
        <begin position="85"/>
        <end position="124"/>
    </location>
</feature>
<dbReference type="Gene3D" id="3.10.180.10">
    <property type="entry name" value="2,3-Dihydroxybiphenyl 1,2-Dioxygenase, domain 1"/>
    <property type="match status" value="1"/>
</dbReference>
<dbReference type="InterPro" id="IPR052164">
    <property type="entry name" value="Anthracycline_SecMetBiosynth"/>
</dbReference>
<reference evidence="3" key="1">
    <citation type="submission" date="2020-10" db="EMBL/GenBank/DDBJ databases">
        <title>Ca. Dormibacterota MAGs.</title>
        <authorList>
            <person name="Montgomery K."/>
        </authorList>
    </citation>
    <scope>NUCLEOTIDE SEQUENCE [LARGE SCALE GENOMIC DNA]</scope>
    <source>
        <strain evidence="3">SC8812_S17_10</strain>
    </source>
</reference>
<dbReference type="RefSeq" id="WP_338198522.1">
    <property type="nucleotide sequence ID" value="NZ_JAEKNR010000017.1"/>
</dbReference>
<proteinExistence type="predicted"/>
<feature type="domain" description="VOC" evidence="2">
    <location>
        <begin position="4"/>
        <end position="117"/>
    </location>
</feature>
<dbReference type="EMBL" id="JAEKNR010000017">
    <property type="protein sequence ID" value="MBJ7596692.1"/>
    <property type="molecule type" value="Genomic_DNA"/>
</dbReference>
<dbReference type="PANTHER" id="PTHR33993">
    <property type="entry name" value="GLYOXALASE-RELATED"/>
    <property type="match status" value="1"/>
</dbReference>
<sequence length="124" mass="12737">MANPVNHFEVTGTDGPKLQRFYREVFAWTINADNPMGYGMVSPSEGGIGGGISGGGEGGQAGRGVTFYVEVANLEQTLDAVQAAGGKTVMPPGNAPGGPRLAQFEDPEGNRIGLTQAGTMQQPG</sequence>
<dbReference type="InterPro" id="IPR004360">
    <property type="entry name" value="Glyas_Fos-R_dOase_dom"/>
</dbReference>
<dbReference type="PANTHER" id="PTHR33993:SF2">
    <property type="entry name" value="VOC DOMAIN-CONTAINING PROTEIN"/>
    <property type="match status" value="1"/>
</dbReference>
<evidence type="ECO:0000256" key="1">
    <source>
        <dbReference type="SAM" id="MobiDB-lite"/>
    </source>
</evidence>